<evidence type="ECO:0000313" key="3">
    <source>
        <dbReference type="WBParaSite" id="Hba_17009"/>
    </source>
</evidence>
<keyword evidence="1" id="KW-0175">Coiled coil</keyword>
<feature type="coiled-coil region" evidence="1">
    <location>
        <begin position="49"/>
        <end position="76"/>
    </location>
</feature>
<organism evidence="2 3">
    <name type="scientific">Heterorhabditis bacteriophora</name>
    <name type="common">Entomopathogenic nematode worm</name>
    <dbReference type="NCBI Taxonomy" id="37862"/>
    <lineage>
        <taxon>Eukaryota</taxon>
        <taxon>Metazoa</taxon>
        <taxon>Ecdysozoa</taxon>
        <taxon>Nematoda</taxon>
        <taxon>Chromadorea</taxon>
        <taxon>Rhabditida</taxon>
        <taxon>Rhabditina</taxon>
        <taxon>Rhabditomorpha</taxon>
        <taxon>Strongyloidea</taxon>
        <taxon>Heterorhabditidae</taxon>
        <taxon>Heterorhabditis</taxon>
    </lineage>
</organism>
<reference evidence="3" key="1">
    <citation type="submission" date="2016-11" db="UniProtKB">
        <authorList>
            <consortium name="WormBaseParasite"/>
        </authorList>
    </citation>
    <scope>IDENTIFICATION</scope>
</reference>
<dbReference type="WBParaSite" id="Hba_17009">
    <property type="protein sequence ID" value="Hba_17009"/>
    <property type="gene ID" value="Hba_17009"/>
</dbReference>
<protein>
    <submittedName>
        <fullName evidence="3">MATH domain-containing protein</fullName>
    </submittedName>
</protein>
<feature type="coiled-coil region" evidence="1">
    <location>
        <begin position="304"/>
        <end position="331"/>
    </location>
</feature>
<feature type="coiled-coil region" evidence="1">
    <location>
        <begin position="219"/>
        <end position="260"/>
    </location>
</feature>
<proteinExistence type="predicted"/>
<sequence>MDMSHTVFSTSGVDVLPSLKKNTSNNCDVVELQLGVCQSQGTSMCESLIREKNIVINDLETEIVKLKEENIVLDMAERIQIELNQNTHGNMHRLDTNELGKGLGIMKKMLKLAYDELCDSIHRRKIQIVEKDQNMNLLGMQFAEAKMAYKSEIVTLKMKLDMCYQEMAAERSRNGQLCSEIAMLKKALDENTKKLCIELRDLGSLMAKNEFLEERLIESKHMECLLQKIKQQKADLRCEIIVLRRENDKLKEENESKLESETVPKEQVVRKEHAELENQRYDSRRLMTELKQLKTTISHQDSMLRCQKRQIDELKRDNSKLQERISEVTMLEKSAIERNAKLRKKLANKEVTNELNQDELWCDLQRPRRSHSCDFLHNTLYDTFGVLYFASYGLNRKGRNKNSYDCCKNIVYHLPTTRGLCWVFHDKTMWQNTTSVMKQFTITFQMSQNSWYSSSYMKSHPGVDVYLKENTDNMVQLINELENPIRLSDKKGVRLRMHKEVSVQYCNCHPLFAEMIPLDFNFFKDFSMIINGTEVCTLSQYDDCARRYVDLAQPRFWDEPVPIDLAGYDDLLKCRKHERNSRSKQELIKQQSRDDCMRWGKFARSESGYHMNSLKTALAAGSTYASRCLPGNVTKNGLSTTNLIAHIHGETVTARRYGRSRKVILLHDNARPHVAISTQ</sequence>
<evidence type="ECO:0000313" key="2">
    <source>
        <dbReference type="Proteomes" id="UP000095283"/>
    </source>
</evidence>
<evidence type="ECO:0000256" key="1">
    <source>
        <dbReference type="SAM" id="Coils"/>
    </source>
</evidence>
<dbReference type="AlphaFoldDB" id="A0A1I7XI60"/>
<keyword evidence="2" id="KW-1185">Reference proteome</keyword>
<dbReference type="Proteomes" id="UP000095283">
    <property type="component" value="Unplaced"/>
</dbReference>
<accession>A0A1I7XI60</accession>
<name>A0A1I7XI60_HETBA</name>